<dbReference type="Proteomes" id="UP000789366">
    <property type="component" value="Unassembled WGS sequence"/>
</dbReference>
<keyword evidence="2" id="KW-1185">Reference proteome</keyword>
<evidence type="ECO:0000313" key="2">
    <source>
        <dbReference type="Proteomes" id="UP000789366"/>
    </source>
</evidence>
<name>A0ACA9NL31_9GLOM</name>
<protein>
    <submittedName>
        <fullName evidence="1">9427_t:CDS:1</fullName>
    </submittedName>
</protein>
<gene>
    <name evidence="1" type="ORF">SPELUC_LOCUS9142</name>
</gene>
<evidence type="ECO:0000313" key="1">
    <source>
        <dbReference type="EMBL" id="CAG8657451.1"/>
    </source>
</evidence>
<reference evidence="1" key="1">
    <citation type="submission" date="2021-06" db="EMBL/GenBank/DDBJ databases">
        <authorList>
            <person name="Kallberg Y."/>
            <person name="Tangrot J."/>
            <person name="Rosling A."/>
        </authorList>
    </citation>
    <scope>NUCLEOTIDE SEQUENCE</scope>
    <source>
        <strain evidence="1">28 12/20/2015</strain>
    </source>
</reference>
<accession>A0ACA9NL31</accession>
<sequence>MDDELKLAELIGCLLTDDSLITYEYIYAEDDEVKDKLTEEEILKIIEKAEICMNITLRFLYEQGPEFGDIKEVKILRKLYKQIQLNVVKNLKQVDLHHYFQNMK</sequence>
<comment type="caution">
    <text evidence="1">The sequence shown here is derived from an EMBL/GenBank/DDBJ whole genome shotgun (WGS) entry which is preliminary data.</text>
</comment>
<proteinExistence type="predicted"/>
<dbReference type="EMBL" id="CAJVPW010014904">
    <property type="protein sequence ID" value="CAG8657451.1"/>
    <property type="molecule type" value="Genomic_DNA"/>
</dbReference>
<organism evidence="1 2">
    <name type="scientific">Cetraspora pellucida</name>
    <dbReference type="NCBI Taxonomy" id="1433469"/>
    <lineage>
        <taxon>Eukaryota</taxon>
        <taxon>Fungi</taxon>
        <taxon>Fungi incertae sedis</taxon>
        <taxon>Mucoromycota</taxon>
        <taxon>Glomeromycotina</taxon>
        <taxon>Glomeromycetes</taxon>
        <taxon>Diversisporales</taxon>
        <taxon>Gigasporaceae</taxon>
        <taxon>Cetraspora</taxon>
    </lineage>
</organism>